<keyword evidence="1" id="KW-0812">Transmembrane</keyword>
<feature type="transmembrane region" description="Helical" evidence="1">
    <location>
        <begin position="15"/>
        <end position="35"/>
    </location>
</feature>
<protein>
    <submittedName>
        <fullName evidence="3">Restriction endonuclease fold toxin 5 domain-containing protein</fullName>
    </submittedName>
</protein>
<organism evidence="3">
    <name type="scientific">Herbaspirillum huttiense subsp. nephrolepidis</name>
    <dbReference type="NCBI Taxonomy" id="3075126"/>
    <lineage>
        <taxon>Bacteria</taxon>
        <taxon>Pseudomonadati</taxon>
        <taxon>Pseudomonadota</taxon>
        <taxon>Betaproteobacteria</taxon>
        <taxon>Burkholderiales</taxon>
        <taxon>Oxalobacteraceae</taxon>
        <taxon>Herbaspirillum</taxon>
    </lineage>
</organism>
<dbReference type="EMBL" id="JAVRAA010000003">
    <property type="protein sequence ID" value="MDT0336671.1"/>
    <property type="molecule type" value="Genomic_DNA"/>
</dbReference>
<keyword evidence="3" id="KW-0255">Endonuclease</keyword>
<keyword evidence="1" id="KW-0472">Membrane</keyword>
<dbReference type="Pfam" id="PF15648">
    <property type="entry name" value="Tox-REase-5"/>
    <property type="match status" value="1"/>
</dbReference>
<feature type="domain" description="Tox-REase-5" evidence="2">
    <location>
        <begin position="83"/>
        <end position="170"/>
    </location>
</feature>
<sequence>MIAPVVAVPLISSEILGWIGLGASAAAVGTGAAIYSSSRRAEEAKSSPLSQADVLKKDQSCKRCPPAAGSLVPRNWHMSDEARAYQARVTGFAPYTEWAFDDIDFDGFQLGPCLLQEAKARYAQFFDRKTGEPKFFYGLKGYPNLLKQAAAQSATVLKASPAHLCWYVQDHLVFRHLSEVFPANKLPIQLFHQP</sequence>
<evidence type="ECO:0000256" key="1">
    <source>
        <dbReference type="SAM" id="Phobius"/>
    </source>
</evidence>
<comment type="caution">
    <text evidence="3">The sequence shown here is derived from an EMBL/GenBank/DDBJ whole genome shotgun (WGS) entry which is preliminary data.</text>
</comment>
<keyword evidence="1" id="KW-1133">Transmembrane helix</keyword>
<keyword evidence="3" id="KW-0378">Hydrolase</keyword>
<dbReference type="RefSeq" id="WP_310836744.1">
    <property type="nucleotide sequence ID" value="NZ_JAVLSM010000004.1"/>
</dbReference>
<accession>A0AAE4K5U3</accession>
<reference evidence="3" key="1">
    <citation type="submission" date="2023-02" db="EMBL/GenBank/DDBJ databases">
        <title>Description of Herbaspirillum huttiense subsp. nephrolepsisexaltata and Herbaspirillum huttiense subsp. lycopersicon.</title>
        <authorList>
            <person name="Poudel M."/>
            <person name="Sharma A."/>
            <person name="Goss E."/>
            <person name="Tapia J.H."/>
            <person name="Harmon C.M."/>
            <person name="Jones J.B."/>
        </authorList>
    </citation>
    <scope>NUCLEOTIDE SEQUENCE</scope>
    <source>
        <strain evidence="3">NC40101</strain>
    </source>
</reference>
<dbReference type="GO" id="GO:0004519">
    <property type="term" value="F:endonuclease activity"/>
    <property type="evidence" value="ECO:0007669"/>
    <property type="project" value="UniProtKB-KW"/>
</dbReference>
<evidence type="ECO:0000259" key="2">
    <source>
        <dbReference type="Pfam" id="PF15648"/>
    </source>
</evidence>
<dbReference type="AlphaFoldDB" id="A0AAE4K5U3"/>
<keyword evidence="3" id="KW-0540">Nuclease</keyword>
<evidence type="ECO:0000313" key="3">
    <source>
        <dbReference type="EMBL" id="MDT0336671.1"/>
    </source>
</evidence>
<name>A0AAE4K5U3_9BURK</name>
<proteinExistence type="predicted"/>
<dbReference type="InterPro" id="IPR028904">
    <property type="entry name" value="Tox-REase-5_dom"/>
</dbReference>
<gene>
    <name evidence="3" type="ORF">RJN63_07530</name>
</gene>